<dbReference type="SMART" id="SM00388">
    <property type="entry name" value="HisKA"/>
    <property type="match status" value="1"/>
</dbReference>
<dbReference type="Proteomes" id="UP000193307">
    <property type="component" value="Unassembled WGS sequence"/>
</dbReference>
<dbReference type="GO" id="GO:0000155">
    <property type="term" value="F:phosphorelay sensor kinase activity"/>
    <property type="evidence" value="ECO:0007669"/>
    <property type="project" value="InterPro"/>
</dbReference>
<dbReference type="SUPFAM" id="SSF55874">
    <property type="entry name" value="ATPase domain of HSP90 chaperone/DNA topoisomerase II/histidine kinase"/>
    <property type="match status" value="1"/>
</dbReference>
<dbReference type="PROSITE" id="PS50110">
    <property type="entry name" value="RESPONSE_REGULATORY"/>
    <property type="match status" value="1"/>
</dbReference>
<dbReference type="CDD" id="cd17546">
    <property type="entry name" value="REC_hyHK_CKI1_RcsC-like"/>
    <property type="match status" value="1"/>
</dbReference>
<dbReference type="InterPro" id="IPR035965">
    <property type="entry name" value="PAS-like_dom_sf"/>
</dbReference>
<dbReference type="InterPro" id="IPR000014">
    <property type="entry name" value="PAS"/>
</dbReference>
<dbReference type="EC" id="2.7.13.3" evidence="2"/>
<dbReference type="PROSITE" id="PS50109">
    <property type="entry name" value="HIS_KIN"/>
    <property type="match status" value="1"/>
</dbReference>
<dbReference type="SUPFAM" id="SSF52172">
    <property type="entry name" value="CheY-like"/>
    <property type="match status" value="1"/>
</dbReference>
<evidence type="ECO:0000256" key="4">
    <source>
        <dbReference type="ARBA" id="ARBA00022679"/>
    </source>
</evidence>
<feature type="transmembrane region" description="Helical" evidence="7">
    <location>
        <begin position="20"/>
        <end position="43"/>
    </location>
</feature>
<evidence type="ECO:0000259" key="10">
    <source>
        <dbReference type="PROSITE" id="PS50112"/>
    </source>
</evidence>
<comment type="catalytic activity">
    <reaction evidence="1">
        <text>ATP + protein L-histidine = ADP + protein N-phospho-L-histidine.</text>
        <dbReference type="EC" id="2.7.13.3"/>
    </reaction>
</comment>
<evidence type="ECO:0000256" key="2">
    <source>
        <dbReference type="ARBA" id="ARBA00012438"/>
    </source>
</evidence>
<dbReference type="SUPFAM" id="SSF55785">
    <property type="entry name" value="PYP-like sensor domain (PAS domain)"/>
    <property type="match status" value="1"/>
</dbReference>
<evidence type="ECO:0000313" key="12">
    <source>
        <dbReference type="Proteomes" id="UP000193307"/>
    </source>
</evidence>
<dbReference type="SUPFAM" id="SSF47226">
    <property type="entry name" value="Histidine-containing phosphotransfer domain, HPT domain"/>
    <property type="match status" value="1"/>
</dbReference>
<dbReference type="Pfam" id="PF00512">
    <property type="entry name" value="HisKA"/>
    <property type="match status" value="1"/>
</dbReference>
<feature type="transmembrane region" description="Helical" evidence="7">
    <location>
        <begin position="195"/>
        <end position="216"/>
    </location>
</feature>
<dbReference type="InterPro" id="IPR036097">
    <property type="entry name" value="HisK_dim/P_sf"/>
</dbReference>
<evidence type="ECO:0000313" key="11">
    <source>
        <dbReference type="EMBL" id="SLN19044.1"/>
    </source>
</evidence>
<dbReference type="GO" id="GO:0006355">
    <property type="term" value="P:regulation of DNA-templated transcription"/>
    <property type="evidence" value="ECO:0007669"/>
    <property type="project" value="InterPro"/>
</dbReference>
<dbReference type="AlphaFoldDB" id="A0A1Y5RJL1"/>
<dbReference type="InterPro" id="IPR005467">
    <property type="entry name" value="His_kinase_dom"/>
</dbReference>
<evidence type="ECO:0000256" key="6">
    <source>
        <dbReference type="PROSITE-ProRule" id="PRU00169"/>
    </source>
</evidence>
<dbReference type="Gene3D" id="3.40.50.2300">
    <property type="match status" value="1"/>
</dbReference>
<dbReference type="InterPro" id="IPR004358">
    <property type="entry name" value="Sig_transdc_His_kin-like_C"/>
</dbReference>
<keyword evidence="7" id="KW-0812">Transmembrane</keyword>
<dbReference type="InterPro" id="IPR036890">
    <property type="entry name" value="HATPase_C_sf"/>
</dbReference>
<keyword evidence="4 11" id="KW-0808">Transferase</keyword>
<keyword evidence="7" id="KW-0472">Membrane</keyword>
<feature type="domain" description="Response regulatory" evidence="9">
    <location>
        <begin position="633"/>
        <end position="751"/>
    </location>
</feature>
<dbReference type="Pfam" id="PF02518">
    <property type="entry name" value="HATPase_c"/>
    <property type="match status" value="1"/>
</dbReference>
<evidence type="ECO:0000256" key="1">
    <source>
        <dbReference type="ARBA" id="ARBA00000085"/>
    </source>
</evidence>
<dbReference type="CDD" id="cd00130">
    <property type="entry name" value="PAS"/>
    <property type="match status" value="1"/>
</dbReference>
<keyword evidence="5" id="KW-0418">Kinase</keyword>
<dbReference type="SUPFAM" id="SSF47384">
    <property type="entry name" value="Homodimeric domain of signal transducing histidine kinase"/>
    <property type="match status" value="1"/>
</dbReference>
<evidence type="ECO:0000259" key="9">
    <source>
        <dbReference type="PROSITE" id="PS50110"/>
    </source>
</evidence>
<feature type="modified residue" description="4-aspartylphosphate" evidence="6">
    <location>
        <position position="682"/>
    </location>
</feature>
<dbReference type="PANTHER" id="PTHR43047">
    <property type="entry name" value="TWO-COMPONENT HISTIDINE PROTEIN KINASE"/>
    <property type="match status" value="1"/>
</dbReference>
<dbReference type="InterPro" id="IPR036641">
    <property type="entry name" value="HPT_dom_sf"/>
</dbReference>
<protein>
    <recommendedName>
        <fullName evidence="2">histidine kinase</fullName>
        <ecNumber evidence="2">2.7.13.3</ecNumber>
    </recommendedName>
</protein>
<dbReference type="Gene3D" id="3.30.565.10">
    <property type="entry name" value="Histidine kinase-like ATPase, C-terminal domain"/>
    <property type="match status" value="1"/>
</dbReference>
<keyword evidence="7" id="KW-1133">Transmembrane helix</keyword>
<dbReference type="Pfam" id="PF00072">
    <property type="entry name" value="Response_reg"/>
    <property type="match status" value="1"/>
</dbReference>
<organism evidence="11 12">
    <name type="scientific">Pacificibacter marinus</name>
    <dbReference type="NCBI Taxonomy" id="658057"/>
    <lineage>
        <taxon>Bacteria</taxon>
        <taxon>Pseudomonadati</taxon>
        <taxon>Pseudomonadota</taxon>
        <taxon>Alphaproteobacteria</taxon>
        <taxon>Rhodobacterales</taxon>
        <taxon>Roseobacteraceae</taxon>
        <taxon>Pacificibacter</taxon>
    </lineage>
</organism>
<dbReference type="CDD" id="cd00082">
    <property type="entry name" value="HisKA"/>
    <property type="match status" value="1"/>
</dbReference>
<feature type="domain" description="Histidine kinase" evidence="8">
    <location>
        <begin position="378"/>
        <end position="596"/>
    </location>
</feature>
<accession>A0A1Y5RJL1</accession>
<dbReference type="STRING" id="658057.SAMN04488032_101129"/>
<evidence type="ECO:0000256" key="5">
    <source>
        <dbReference type="ARBA" id="ARBA00022777"/>
    </source>
</evidence>
<name>A0A1Y5RJL1_9RHOB</name>
<keyword evidence="12" id="KW-1185">Reference proteome</keyword>
<feature type="domain" description="PAS" evidence="10">
    <location>
        <begin position="230"/>
        <end position="301"/>
    </location>
</feature>
<sequence>MNPFSHAPLDEKNIDDSPVRGIVFVLIGCAFILALLTMSVFLSNKVREFSFARSDSLAWNLSQTEVAFRRYQVELATAIDLTPAYGNTPIEALKATALKFDLFYARTETILGRSKSYPSSAEMSAQLEDILSFRTKTAAILDRSSPLALVDLRRMQQQAYGISNTIRIFTLNALSETVSFQETARANLHIALERYFLVSLALLVSTSATALIMVYLRRQVSRSAKRQKRISSYLFKVLKASQDAIFVLDKDFNISEANPAAQNMFECPRSEIIGASIINMYTPRKLRTPFRKLLQDTLNNVSIHDSTDLHRSVWAQTRKGIVFPVELTLVRDRGLHGEPILIGFLRNTSHEMKARRRVRRALIRAKSDASAKSRFLATMSHEMRTPLHSVIAALDMIELDAVEANAANLINLAKTASEFALTQTNNILDITKNAAQSKYAHPESFSPKAIIQNICDQVSALSQGRGNTFKIEWSGPSSNFGLKDAFSKSASNLISNAIKFTQNGQITVSGCNVLIDHRLTTRITVTDTGTGITSDDQERIFEDFYSNTSKTDGTLPGTGLGLGIVRRSVEAMGGTIGFSSKHNEGSQFWFSMPAQIEQTVPKNINQDTRNETHEGQKLDKLTQPQVMTKTALNVLIIEDHPTNILLLQQMLERMGHRVTTAQNGLAGLQKAYHSAYDLILSDVNMPQLNGLDTALCIRLFSLSKSACIIAVTAHPEMEVKESIEIFEHGIDGIISKPFTQDQLRLRIAEIQKEKHEAAPDIPKRREDKAAQTALELAELGMQPSEISNLIERSFGDATNIKTLLNLAFNTIDTVNWAELGAAAHYAAGGLYALGHVGLGDLLIAIETACARTDKQRLNALNWVLNAELTRHEQAA</sequence>
<dbReference type="RefSeq" id="WP_085847407.1">
    <property type="nucleotide sequence ID" value="NZ_FNZV01000001.1"/>
</dbReference>
<dbReference type="SMART" id="SM00448">
    <property type="entry name" value="REC"/>
    <property type="match status" value="1"/>
</dbReference>
<keyword evidence="3 6" id="KW-0597">Phosphoprotein</keyword>
<gene>
    <name evidence="11" type="primary">arcB_2</name>
    <name evidence="11" type="ORF">PAM7971_00521</name>
</gene>
<evidence type="ECO:0000256" key="7">
    <source>
        <dbReference type="SAM" id="Phobius"/>
    </source>
</evidence>
<dbReference type="Pfam" id="PF00989">
    <property type="entry name" value="PAS"/>
    <property type="match status" value="1"/>
</dbReference>
<reference evidence="11 12" key="1">
    <citation type="submission" date="2017-03" db="EMBL/GenBank/DDBJ databases">
        <authorList>
            <person name="Afonso C.L."/>
            <person name="Miller P.J."/>
            <person name="Scott M.A."/>
            <person name="Spackman E."/>
            <person name="Goraichik I."/>
            <person name="Dimitrov K.M."/>
            <person name="Suarez D.L."/>
            <person name="Swayne D.E."/>
        </authorList>
    </citation>
    <scope>NUCLEOTIDE SEQUENCE [LARGE SCALE GENOMIC DNA]</scope>
    <source>
        <strain evidence="11 12">CECT 7971</strain>
    </source>
</reference>
<dbReference type="InterPro" id="IPR013767">
    <property type="entry name" value="PAS_fold"/>
</dbReference>
<evidence type="ECO:0000256" key="3">
    <source>
        <dbReference type="ARBA" id="ARBA00022553"/>
    </source>
</evidence>
<dbReference type="OrthoDB" id="9801651at2"/>
<dbReference type="EMBL" id="FWFW01000001">
    <property type="protein sequence ID" value="SLN19044.1"/>
    <property type="molecule type" value="Genomic_DNA"/>
</dbReference>
<dbReference type="SMART" id="SM00091">
    <property type="entry name" value="PAS"/>
    <property type="match status" value="1"/>
</dbReference>
<dbReference type="InterPro" id="IPR011006">
    <property type="entry name" value="CheY-like_superfamily"/>
</dbReference>
<dbReference type="InterPro" id="IPR001789">
    <property type="entry name" value="Sig_transdc_resp-reg_receiver"/>
</dbReference>
<proteinExistence type="predicted"/>
<evidence type="ECO:0000259" key="8">
    <source>
        <dbReference type="PROSITE" id="PS50109"/>
    </source>
</evidence>
<dbReference type="PROSITE" id="PS50112">
    <property type="entry name" value="PAS"/>
    <property type="match status" value="1"/>
</dbReference>
<dbReference type="SMART" id="SM00387">
    <property type="entry name" value="HATPase_c"/>
    <property type="match status" value="1"/>
</dbReference>
<dbReference type="PRINTS" id="PR00344">
    <property type="entry name" value="BCTRLSENSOR"/>
</dbReference>
<dbReference type="NCBIfam" id="TIGR00229">
    <property type="entry name" value="sensory_box"/>
    <property type="match status" value="1"/>
</dbReference>
<dbReference type="InterPro" id="IPR003661">
    <property type="entry name" value="HisK_dim/P_dom"/>
</dbReference>
<dbReference type="Gene3D" id="3.30.450.20">
    <property type="entry name" value="PAS domain"/>
    <property type="match status" value="1"/>
</dbReference>
<dbReference type="InterPro" id="IPR003594">
    <property type="entry name" value="HATPase_dom"/>
</dbReference>
<dbReference type="Gene3D" id="1.10.287.130">
    <property type="match status" value="1"/>
</dbReference>